<reference evidence="1 2" key="1">
    <citation type="journal article" date="2015" name="Stand. Genomic Sci.">
        <title>Genomic Encyclopedia of Bacterial and Archaeal Type Strains, Phase III: the genomes of soil and plant-associated and newly described type strains.</title>
        <authorList>
            <person name="Whitman W.B."/>
            <person name="Woyke T."/>
            <person name="Klenk H.P."/>
            <person name="Zhou Y."/>
            <person name="Lilburn T.G."/>
            <person name="Beck B.J."/>
            <person name="De Vos P."/>
            <person name="Vandamme P."/>
            <person name="Eisen J.A."/>
            <person name="Garrity G."/>
            <person name="Hugenholtz P."/>
            <person name="Kyrpides N.C."/>
        </authorList>
    </citation>
    <scope>NUCLEOTIDE SEQUENCE [LARGE SCALE GENOMIC DNA]</scope>
    <source>
        <strain evidence="1 2">VKM Ac-2538</strain>
    </source>
</reference>
<dbReference type="RefSeq" id="WP_132196750.1">
    <property type="nucleotide sequence ID" value="NZ_SLWM01000036.1"/>
</dbReference>
<keyword evidence="2" id="KW-1185">Reference proteome</keyword>
<protein>
    <submittedName>
        <fullName evidence="1">Uncharacterized protein</fullName>
    </submittedName>
</protein>
<sequence>MKGITEFSRRFTRYGYGDFLREDRNVDLMFRVWPGTQKLLLWGDPAIAAGYGRLSTFGGSRGVDLCEPLFFKGRQGSGEPGHRDPYIREDLRLPGNREWTKYGYSYLLWGRLLYNPDTEPETWRRQLRSTYGAASGEVERSLSSLSRILPLVTVVHGVGGSNNGYWPEVDQSEAWQTVPLEEVGGVFSGTIDGDYTASAYPLMYFFSVRHSGGGQALYPGLAADLSNQPYVTIRSTGS</sequence>
<comment type="caution">
    <text evidence="1">The sequence shown here is derived from an EMBL/GenBank/DDBJ whole genome shotgun (WGS) entry which is preliminary data.</text>
</comment>
<evidence type="ECO:0000313" key="1">
    <source>
        <dbReference type="EMBL" id="TCO10117.1"/>
    </source>
</evidence>
<dbReference type="Proteomes" id="UP000295818">
    <property type="component" value="Unassembled WGS sequence"/>
</dbReference>
<gene>
    <name evidence="1" type="ORF">EV644_13639</name>
</gene>
<name>A0ABY2B7Z0_9ACTN</name>
<evidence type="ECO:0000313" key="2">
    <source>
        <dbReference type="Proteomes" id="UP000295818"/>
    </source>
</evidence>
<accession>A0ABY2B7Z0</accession>
<organism evidence="1 2">
    <name type="scientific">Kribbella orskensis</name>
    <dbReference type="NCBI Taxonomy" id="2512216"/>
    <lineage>
        <taxon>Bacteria</taxon>
        <taxon>Bacillati</taxon>
        <taxon>Actinomycetota</taxon>
        <taxon>Actinomycetes</taxon>
        <taxon>Propionibacteriales</taxon>
        <taxon>Kribbellaceae</taxon>
        <taxon>Kribbella</taxon>
    </lineage>
</organism>
<dbReference type="EMBL" id="SLWM01000036">
    <property type="protein sequence ID" value="TCO10117.1"/>
    <property type="molecule type" value="Genomic_DNA"/>
</dbReference>
<proteinExistence type="predicted"/>